<evidence type="ECO:0000313" key="1">
    <source>
        <dbReference type="EMBL" id="PVH39457.1"/>
    </source>
</evidence>
<proteinExistence type="predicted"/>
<reference evidence="1" key="1">
    <citation type="submission" date="2018-04" db="EMBL/GenBank/DDBJ databases">
        <title>WGS assembly of Panicum hallii.</title>
        <authorList>
            <person name="Lovell J."/>
            <person name="Jenkins J."/>
            <person name="Lowry D."/>
            <person name="Mamidi S."/>
            <person name="Sreedasyam A."/>
            <person name="Weng X."/>
            <person name="Barry K."/>
            <person name="Bonette J."/>
            <person name="Campitelli B."/>
            <person name="Daum C."/>
            <person name="Gordon S."/>
            <person name="Gould B."/>
            <person name="Lipzen A."/>
            <person name="Macqueen A."/>
            <person name="Palacio-Mejia J."/>
            <person name="Plott C."/>
            <person name="Shakirov E."/>
            <person name="Shu S."/>
            <person name="Yoshinaga Y."/>
            <person name="Zane M."/>
            <person name="Rokhsar D."/>
            <person name="Grimwood J."/>
            <person name="Schmutz J."/>
            <person name="Juenger T."/>
        </authorList>
    </citation>
    <scope>NUCLEOTIDE SEQUENCE [LARGE SCALE GENOMIC DNA]</scope>
    <source>
        <strain evidence="1">FIL2</strain>
    </source>
</reference>
<dbReference type="Gramene" id="PVH39457">
    <property type="protein sequence ID" value="PVH39457"/>
    <property type="gene ID" value="PAHAL_5G505800"/>
</dbReference>
<accession>A0A2T8IP59</accession>
<organism evidence="1">
    <name type="scientific">Panicum hallii</name>
    <dbReference type="NCBI Taxonomy" id="206008"/>
    <lineage>
        <taxon>Eukaryota</taxon>
        <taxon>Viridiplantae</taxon>
        <taxon>Streptophyta</taxon>
        <taxon>Embryophyta</taxon>
        <taxon>Tracheophyta</taxon>
        <taxon>Spermatophyta</taxon>
        <taxon>Magnoliopsida</taxon>
        <taxon>Liliopsida</taxon>
        <taxon>Poales</taxon>
        <taxon>Poaceae</taxon>
        <taxon>PACMAD clade</taxon>
        <taxon>Panicoideae</taxon>
        <taxon>Panicodae</taxon>
        <taxon>Paniceae</taxon>
        <taxon>Panicinae</taxon>
        <taxon>Panicum</taxon>
        <taxon>Panicum sect. Panicum</taxon>
    </lineage>
</organism>
<dbReference type="Proteomes" id="UP000243499">
    <property type="component" value="Chromosome 5"/>
</dbReference>
<dbReference type="AlphaFoldDB" id="A0A2T8IP59"/>
<name>A0A2T8IP59_9POAL</name>
<dbReference type="EMBL" id="CM008050">
    <property type="protein sequence ID" value="PVH39457.1"/>
    <property type="molecule type" value="Genomic_DNA"/>
</dbReference>
<gene>
    <name evidence="1" type="ORF">PAHAL_5G505800</name>
</gene>
<protein>
    <submittedName>
        <fullName evidence="1">Uncharacterized protein</fullName>
    </submittedName>
</protein>
<sequence length="137" mass="15034">MGYGWWCSPPGHVTPPRTASVNGRYAAWRCVHGHGVEAEGCGCGLWVGDQAAAGGLRESVNRTAGAQRIRFRGFQAGRADAMHTMRPGCWINILLQVCNKHRAERLCLQLRPELAVGRLSIETQPVARHVPLSELRP</sequence>